<feature type="transmembrane region" description="Helical" evidence="1">
    <location>
        <begin position="20"/>
        <end position="40"/>
    </location>
</feature>
<keyword evidence="1" id="KW-1133">Transmembrane helix</keyword>
<name>A0A5R8NXR3_9NOCA</name>
<proteinExistence type="predicted"/>
<organism evidence="2 3">
    <name type="scientific">Nocardia cyriacigeorgica</name>
    <dbReference type="NCBI Taxonomy" id="135487"/>
    <lineage>
        <taxon>Bacteria</taxon>
        <taxon>Bacillati</taxon>
        <taxon>Actinomycetota</taxon>
        <taxon>Actinomycetes</taxon>
        <taxon>Mycobacteriales</taxon>
        <taxon>Nocardiaceae</taxon>
        <taxon>Nocardia</taxon>
    </lineage>
</organism>
<feature type="transmembrane region" description="Helical" evidence="1">
    <location>
        <begin position="128"/>
        <end position="146"/>
    </location>
</feature>
<protein>
    <submittedName>
        <fullName evidence="2">DoxX family membrane protein</fullName>
    </submittedName>
</protein>
<evidence type="ECO:0000256" key="1">
    <source>
        <dbReference type="SAM" id="Phobius"/>
    </source>
</evidence>
<dbReference type="RefSeq" id="WP_138446715.1">
    <property type="nucleotide sequence ID" value="NZ_VBUT01000002.1"/>
</dbReference>
<dbReference type="AlphaFoldDB" id="A0A5R8NXR3"/>
<reference evidence="2 3" key="1">
    <citation type="submission" date="2019-05" db="EMBL/GenBank/DDBJ databases">
        <title>Genomes sequences of two Nocardia cyriacigeorgica environmental isolates, type strains Nocardia asteroides ATCC 19247 and Nocardia cyriacigeorgica DSM 44484.</title>
        <authorList>
            <person name="Vautrin F."/>
            <person name="Bergeron E."/>
            <person name="Dubost A."/>
            <person name="Abrouk D."/>
            <person name="Rodriguez Nava V."/>
            <person name="Pujic P."/>
        </authorList>
    </citation>
    <scope>NUCLEOTIDE SEQUENCE [LARGE SCALE GENOMIC DNA]</scope>
    <source>
        <strain evidence="2 3">EML 446</strain>
    </source>
</reference>
<keyword evidence="1" id="KW-0812">Transmembrane</keyword>
<dbReference type="EMBL" id="VBUT01000002">
    <property type="protein sequence ID" value="TLF81087.1"/>
    <property type="molecule type" value="Genomic_DNA"/>
</dbReference>
<comment type="caution">
    <text evidence="2">The sequence shown here is derived from an EMBL/GenBank/DDBJ whole genome shotgun (WGS) entry which is preliminary data.</text>
</comment>
<evidence type="ECO:0000313" key="2">
    <source>
        <dbReference type="EMBL" id="TLF81087.1"/>
    </source>
</evidence>
<dbReference type="Proteomes" id="UP000306378">
    <property type="component" value="Unassembled WGS sequence"/>
</dbReference>
<feature type="transmembrane region" description="Helical" evidence="1">
    <location>
        <begin position="90"/>
        <end position="116"/>
    </location>
</feature>
<keyword evidence="1" id="KW-0472">Membrane</keyword>
<evidence type="ECO:0000313" key="3">
    <source>
        <dbReference type="Proteomes" id="UP000306378"/>
    </source>
</evidence>
<accession>A0A5R8NXR3</accession>
<gene>
    <name evidence="2" type="ORF">FEK34_05385</name>
</gene>
<sequence length="175" mass="18109">MANTQPADLSSDTSARLKYWSAATLFARLALGVGFLSAVADRFGLWGRPGTNNVAWGTFDAFTAYVDDLAPYLPDLLIDITAWASTAAELALGLALLLGLALHWTALAGFATLLAFGGSMFFFSGPESALNASVFSAAAAAALLALSPERAHIVSLDRLLRTSPAGGDLVNTTAG</sequence>